<keyword evidence="2" id="KW-1185">Reference proteome</keyword>
<dbReference type="RefSeq" id="WP_207367004.1">
    <property type="nucleotide sequence ID" value="NZ_JAFMYV010000014.1"/>
</dbReference>
<dbReference type="SUPFAM" id="SSF55961">
    <property type="entry name" value="Bet v1-like"/>
    <property type="match status" value="1"/>
</dbReference>
<dbReference type="AlphaFoldDB" id="A0A939GLE0"/>
<evidence type="ECO:0000313" key="1">
    <source>
        <dbReference type="EMBL" id="MBO0939479.1"/>
    </source>
</evidence>
<name>A0A939GLE0_9BACT</name>
<dbReference type="Proteomes" id="UP000664034">
    <property type="component" value="Unassembled WGS sequence"/>
</dbReference>
<comment type="caution">
    <text evidence="1">The sequence shown here is derived from an EMBL/GenBank/DDBJ whole genome shotgun (WGS) entry which is preliminary data.</text>
</comment>
<evidence type="ECO:0000313" key="2">
    <source>
        <dbReference type="Proteomes" id="UP000664034"/>
    </source>
</evidence>
<sequence>MISLGETVTWRARYFGIYQTLTVQITAIESPVRFVDQMLSGAFASMHHTHLFEPHSAGTRMIDMFDYTSPLGPLGLLADWLFLKRYMTNLLRQRNSLIKQVAENAQGL</sequence>
<dbReference type="InterPro" id="IPR023393">
    <property type="entry name" value="START-like_dom_sf"/>
</dbReference>
<dbReference type="CDD" id="cd07820">
    <property type="entry name" value="SRPBCC_3"/>
    <property type="match status" value="1"/>
</dbReference>
<reference evidence="1" key="1">
    <citation type="submission" date="2021-03" db="EMBL/GenBank/DDBJ databases">
        <title>Fibrella sp. HMF5335 genome sequencing and assembly.</title>
        <authorList>
            <person name="Kang H."/>
            <person name="Kim H."/>
            <person name="Bae S."/>
            <person name="Joh K."/>
        </authorList>
    </citation>
    <scope>NUCLEOTIDE SEQUENCE</scope>
    <source>
        <strain evidence="1">HMF5335</strain>
    </source>
</reference>
<protein>
    <submittedName>
        <fullName evidence="1">SRPBCC family protein</fullName>
    </submittedName>
</protein>
<accession>A0A939GLE0</accession>
<proteinExistence type="predicted"/>
<dbReference type="Gene3D" id="3.30.530.20">
    <property type="match status" value="1"/>
</dbReference>
<organism evidence="1 2">
    <name type="scientific">Fibrella rubiginis</name>
    <dbReference type="NCBI Taxonomy" id="2817060"/>
    <lineage>
        <taxon>Bacteria</taxon>
        <taxon>Pseudomonadati</taxon>
        <taxon>Bacteroidota</taxon>
        <taxon>Cytophagia</taxon>
        <taxon>Cytophagales</taxon>
        <taxon>Spirosomataceae</taxon>
        <taxon>Fibrella</taxon>
    </lineage>
</organism>
<dbReference type="EMBL" id="JAFMYV010000014">
    <property type="protein sequence ID" value="MBO0939479.1"/>
    <property type="molecule type" value="Genomic_DNA"/>
</dbReference>
<gene>
    <name evidence="1" type="ORF">J2I47_23215</name>
</gene>